<dbReference type="PANTHER" id="PTHR45692">
    <property type="entry name" value="G_PROTEIN_RECEP_F2_4 DOMAIN-CONTAINING PROTEIN"/>
    <property type="match status" value="1"/>
</dbReference>
<dbReference type="Gene3D" id="2.60.220.50">
    <property type="match status" value="1"/>
</dbReference>
<keyword evidence="8" id="KW-1185">Reference proteome</keyword>
<evidence type="ECO:0000256" key="3">
    <source>
        <dbReference type="ARBA" id="ARBA00022989"/>
    </source>
</evidence>
<keyword evidence="5" id="KW-1015">Disulfide bond</keyword>
<evidence type="ECO:0000313" key="9">
    <source>
        <dbReference type="RefSeq" id="XP_036354705.1"/>
    </source>
</evidence>
<keyword evidence="3 6" id="KW-1133">Transmembrane helix</keyword>
<dbReference type="SMART" id="SM00303">
    <property type="entry name" value="GPS"/>
    <property type="match status" value="1"/>
</dbReference>
<evidence type="ECO:0000313" key="8">
    <source>
        <dbReference type="Proteomes" id="UP000515154"/>
    </source>
</evidence>
<proteinExistence type="predicted"/>
<evidence type="ECO:0000256" key="1">
    <source>
        <dbReference type="ARBA" id="ARBA00004370"/>
    </source>
</evidence>
<evidence type="ECO:0000256" key="6">
    <source>
        <dbReference type="SAM" id="Phobius"/>
    </source>
</evidence>
<dbReference type="GO" id="GO:0016020">
    <property type="term" value="C:membrane"/>
    <property type="evidence" value="ECO:0007669"/>
    <property type="project" value="UniProtKB-SubCell"/>
</dbReference>
<comment type="subcellular location">
    <subcellularLocation>
        <location evidence="1">Membrane</location>
    </subcellularLocation>
</comment>
<keyword evidence="2 6" id="KW-0812">Transmembrane</keyword>
<dbReference type="Proteomes" id="UP000515154">
    <property type="component" value="Unplaced"/>
</dbReference>
<gene>
    <name evidence="9" type="primary">LOC115228035</name>
</gene>
<evidence type="ECO:0000256" key="5">
    <source>
        <dbReference type="ARBA" id="ARBA00023157"/>
    </source>
</evidence>
<keyword evidence="4 6" id="KW-0472">Membrane</keyword>
<dbReference type="InterPro" id="IPR057244">
    <property type="entry name" value="GAIN_B"/>
</dbReference>
<accession>A0A7E6EIA1</accession>
<dbReference type="Pfam" id="PF01825">
    <property type="entry name" value="GPS"/>
    <property type="match status" value="1"/>
</dbReference>
<dbReference type="AlphaFoldDB" id="A0A7E6EIA1"/>
<evidence type="ECO:0000256" key="4">
    <source>
        <dbReference type="ARBA" id="ARBA00023136"/>
    </source>
</evidence>
<feature type="transmembrane region" description="Helical" evidence="6">
    <location>
        <begin position="168"/>
        <end position="187"/>
    </location>
</feature>
<feature type="domain" description="GAIN-B" evidence="7">
    <location>
        <begin position="1"/>
        <end position="153"/>
    </location>
</feature>
<evidence type="ECO:0000259" key="7">
    <source>
        <dbReference type="PROSITE" id="PS50221"/>
    </source>
</evidence>
<dbReference type="InterPro" id="IPR046338">
    <property type="entry name" value="GAIN_dom_sf"/>
</dbReference>
<organism evidence="8 9">
    <name type="scientific">Octopus sinensis</name>
    <name type="common">East Asian common octopus</name>
    <dbReference type="NCBI Taxonomy" id="2607531"/>
    <lineage>
        <taxon>Eukaryota</taxon>
        <taxon>Metazoa</taxon>
        <taxon>Spiralia</taxon>
        <taxon>Lophotrochozoa</taxon>
        <taxon>Mollusca</taxon>
        <taxon>Cephalopoda</taxon>
        <taxon>Coleoidea</taxon>
        <taxon>Octopodiformes</taxon>
        <taxon>Octopoda</taxon>
        <taxon>Incirrata</taxon>
        <taxon>Octopodidae</taxon>
        <taxon>Octopus</taxon>
    </lineage>
</organism>
<dbReference type="PANTHER" id="PTHR45692:SF1">
    <property type="entry name" value="G-PROTEIN COUPLED RECEPTORS FAMILY 2 PROFILE 2 DOMAIN-CONTAINING PROTEIN"/>
    <property type="match status" value="1"/>
</dbReference>
<protein>
    <submittedName>
        <fullName evidence="9">Adhesion G protein-coupled receptor G3-like</fullName>
    </submittedName>
</protein>
<dbReference type="PROSITE" id="PS50221">
    <property type="entry name" value="GAIN_B"/>
    <property type="match status" value="1"/>
</dbReference>
<evidence type="ECO:0000256" key="2">
    <source>
        <dbReference type="ARBA" id="ARBA00022692"/>
    </source>
</evidence>
<reference evidence="9" key="1">
    <citation type="submission" date="2025-08" db="UniProtKB">
        <authorList>
            <consortium name="RefSeq"/>
        </authorList>
    </citation>
    <scope>IDENTIFICATION</scope>
</reference>
<dbReference type="InterPro" id="IPR000203">
    <property type="entry name" value="GPS"/>
</dbReference>
<name>A0A7E6EIA1_9MOLL</name>
<dbReference type="RefSeq" id="XP_036354705.1">
    <property type="nucleotide sequence ID" value="XM_036498812.1"/>
</dbReference>
<sequence length="188" mass="21116">MIYDLPNPDQQEADAKIMASISLPRSLLKHLKDEERSSVSRITFFSMRDDKLYRVTQNSSAKGNTEINSHVLATSIPNISISNLDEPINISFNLINQNANKPQCVYWDESSGLDPHWSLNGCNVSNYIPGKEVTCSCDRLKSFAVLMDVYQKEGEKENANYLSIVSNAGFGISFVCLVFTIIIHVCFR</sequence>
<dbReference type="KEGG" id="osn:115228035"/>